<evidence type="ECO:0000313" key="9">
    <source>
        <dbReference type="EMBL" id="SHK60978.1"/>
    </source>
</evidence>
<dbReference type="InterPro" id="IPR050189">
    <property type="entry name" value="MFS_Efflux_Transporters"/>
</dbReference>
<dbReference type="GO" id="GO:0022857">
    <property type="term" value="F:transmembrane transporter activity"/>
    <property type="evidence" value="ECO:0007669"/>
    <property type="project" value="InterPro"/>
</dbReference>
<evidence type="ECO:0000256" key="5">
    <source>
        <dbReference type="ARBA" id="ARBA00022989"/>
    </source>
</evidence>
<keyword evidence="2" id="KW-0813">Transport</keyword>
<keyword evidence="6 7" id="KW-0472">Membrane</keyword>
<feature type="transmembrane region" description="Helical" evidence="7">
    <location>
        <begin position="318"/>
        <end position="339"/>
    </location>
</feature>
<evidence type="ECO:0000256" key="6">
    <source>
        <dbReference type="ARBA" id="ARBA00023136"/>
    </source>
</evidence>
<keyword evidence="10" id="KW-1185">Reference proteome</keyword>
<evidence type="ECO:0000256" key="7">
    <source>
        <dbReference type="SAM" id="Phobius"/>
    </source>
</evidence>
<feature type="transmembrane region" description="Helical" evidence="7">
    <location>
        <begin position="232"/>
        <end position="251"/>
    </location>
</feature>
<dbReference type="PANTHER" id="PTHR43124:SF3">
    <property type="entry name" value="CHLORAMPHENICOL EFFLUX PUMP RV0191"/>
    <property type="match status" value="1"/>
</dbReference>
<dbReference type="Gene3D" id="1.20.1250.20">
    <property type="entry name" value="MFS general substrate transporter like domains"/>
    <property type="match status" value="1"/>
</dbReference>
<dbReference type="GO" id="GO:0005886">
    <property type="term" value="C:plasma membrane"/>
    <property type="evidence" value="ECO:0007669"/>
    <property type="project" value="UniProtKB-SubCell"/>
</dbReference>
<accession>A0A1M6TVY9</accession>
<dbReference type="PANTHER" id="PTHR43124">
    <property type="entry name" value="PURINE EFFLUX PUMP PBUE"/>
    <property type="match status" value="1"/>
</dbReference>
<dbReference type="OrthoDB" id="2963740at2"/>
<keyword evidence="5 7" id="KW-1133">Transmembrane helix</keyword>
<reference evidence="10" key="1">
    <citation type="submission" date="2016-11" db="EMBL/GenBank/DDBJ databases">
        <authorList>
            <person name="Varghese N."/>
            <person name="Submissions S."/>
        </authorList>
    </citation>
    <scope>NUCLEOTIDE SEQUENCE [LARGE SCALE GENOMIC DNA]</scope>
    <source>
        <strain evidence="10">DSM 15518</strain>
    </source>
</reference>
<evidence type="ECO:0000256" key="1">
    <source>
        <dbReference type="ARBA" id="ARBA00004651"/>
    </source>
</evidence>
<feature type="transmembrane region" description="Helical" evidence="7">
    <location>
        <begin position="287"/>
        <end position="306"/>
    </location>
</feature>
<evidence type="ECO:0000256" key="4">
    <source>
        <dbReference type="ARBA" id="ARBA00022692"/>
    </source>
</evidence>
<dbReference type="STRING" id="1123349.SAMN02744037_02687"/>
<sequence length="365" mass="39744">MNKLTKAAILSISLLVIITGSAVSPALVEISETFSDANSKTIKMILSLPSGVIIPFSLLSGKIASMTKKRKIIIVGLIIYIIGGIGGGFSRSIFELLFFRGVLGIGMGLLTPLTTSLVADFFEENERIKMMGFSNAVSNLGGIIATLVSGGLAIINWRYVFGVYSIAIIVFILVIFGLPEPKKRIVMEKRNIINKKIFIISLQGLFLNIAFYAVVTNIALFIKNENIGNSVFSGLAMSFLTLGGFISGIFLGKLSEFLKRSNAPIGICIMSIGFFIISSAYDITTILFSTFMIGIGLGILKPILLLRVTHIIPKYSNSFALSIVSSSMLLGKFISPFFLDFLGNIFKNNNTTMKVQKHFNNFPLQ</sequence>
<dbReference type="RefSeq" id="WP_072890869.1">
    <property type="nucleotide sequence ID" value="NZ_FRAE01000108.1"/>
</dbReference>
<feature type="transmembrane region" description="Helical" evidence="7">
    <location>
        <begin position="42"/>
        <end position="60"/>
    </location>
</feature>
<feature type="transmembrane region" description="Helical" evidence="7">
    <location>
        <begin position="72"/>
        <end position="91"/>
    </location>
</feature>
<feature type="transmembrane region" description="Helical" evidence="7">
    <location>
        <begin position="263"/>
        <end position="281"/>
    </location>
</feature>
<evidence type="ECO:0000256" key="3">
    <source>
        <dbReference type="ARBA" id="ARBA00022475"/>
    </source>
</evidence>
<name>A0A1M6TVY9_9FIRM</name>
<dbReference type="PROSITE" id="PS50850">
    <property type="entry name" value="MFS"/>
    <property type="match status" value="1"/>
</dbReference>
<feature type="transmembrane region" description="Helical" evidence="7">
    <location>
        <begin position="161"/>
        <end position="178"/>
    </location>
</feature>
<dbReference type="AlphaFoldDB" id="A0A1M6TVY9"/>
<dbReference type="InterPro" id="IPR011701">
    <property type="entry name" value="MFS"/>
</dbReference>
<proteinExistence type="predicted"/>
<dbReference type="InterPro" id="IPR020846">
    <property type="entry name" value="MFS_dom"/>
</dbReference>
<evidence type="ECO:0000259" key="8">
    <source>
        <dbReference type="PROSITE" id="PS50850"/>
    </source>
</evidence>
<dbReference type="EMBL" id="FRAE01000108">
    <property type="protein sequence ID" value="SHK60978.1"/>
    <property type="molecule type" value="Genomic_DNA"/>
</dbReference>
<dbReference type="Proteomes" id="UP000242497">
    <property type="component" value="Unassembled WGS sequence"/>
</dbReference>
<evidence type="ECO:0000313" key="10">
    <source>
        <dbReference type="Proteomes" id="UP000242497"/>
    </source>
</evidence>
<feature type="transmembrane region" description="Helical" evidence="7">
    <location>
        <begin position="133"/>
        <end position="155"/>
    </location>
</feature>
<comment type="subcellular location">
    <subcellularLocation>
        <location evidence="1">Cell membrane</location>
        <topology evidence="1">Multi-pass membrane protein</topology>
    </subcellularLocation>
</comment>
<feature type="domain" description="Major facilitator superfamily (MFS) profile" evidence="8">
    <location>
        <begin position="1"/>
        <end position="365"/>
    </location>
</feature>
<dbReference type="CDD" id="cd17473">
    <property type="entry name" value="MFS_arabinose_efflux_permease_like"/>
    <property type="match status" value="1"/>
</dbReference>
<evidence type="ECO:0000256" key="2">
    <source>
        <dbReference type="ARBA" id="ARBA00022448"/>
    </source>
</evidence>
<gene>
    <name evidence="9" type="ORF">SAMN02744037_02687</name>
</gene>
<keyword evidence="4 7" id="KW-0812">Transmembrane</keyword>
<dbReference type="Pfam" id="PF07690">
    <property type="entry name" value="MFS_1"/>
    <property type="match status" value="1"/>
</dbReference>
<dbReference type="InterPro" id="IPR036259">
    <property type="entry name" value="MFS_trans_sf"/>
</dbReference>
<dbReference type="SUPFAM" id="SSF103473">
    <property type="entry name" value="MFS general substrate transporter"/>
    <property type="match status" value="1"/>
</dbReference>
<organism evidence="9 10">
    <name type="scientific">Tepidibacter formicigenes DSM 15518</name>
    <dbReference type="NCBI Taxonomy" id="1123349"/>
    <lineage>
        <taxon>Bacteria</taxon>
        <taxon>Bacillati</taxon>
        <taxon>Bacillota</taxon>
        <taxon>Clostridia</taxon>
        <taxon>Peptostreptococcales</taxon>
        <taxon>Peptostreptococcaceae</taxon>
        <taxon>Tepidibacter</taxon>
    </lineage>
</organism>
<keyword evidence="3" id="KW-1003">Cell membrane</keyword>
<protein>
    <submittedName>
        <fullName evidence="9">Major Facilitator Superfamily protein</fullName>
    </submittedName>
</protein>
<feature type="transmembrane region" description="Helical" evidence="7">
    <location>
        <begin position="198"/>
        <end position="220"/>
    </location>
</feature>
<feature type="transmembrane region" description="Helical" evidence="7">
    <location>
        <begin position="97"/>
        <end position="121"/>
    </location>
</feature>